<evidence type="ECO:0000313" key="1">
    <source>
        <dbReference type="EMBL" id="RMZ97892.1"/>
    </source>
</evidence>
<proteinExistence type="predicted"/>
<gene>
    <name evidence="1" type="ORF">BpHYR1_027549</name>
</gene>
<dbReference type="AlphaFoldDB" id="A0A3M7PFR6"/>
<name>A0A3M7PFR6_BRAPC</name>
<dbReference type="EMBL" id="REGN01011118">
    <property type="protein sequence ID" value="RMZ97892.1"/>
    <property type="molecule type" value="Genomic_DNA"/>
</dbReference>
<evidence type="ECO:0000313" key="2">
    <source>
        <dbReference type="Proteomes" id="UP000276133"/>
    </source>
</evidence>
<comment type="caution">
    <text evidence="1">The sequence shown here is derived from an EMBL/GenBank/DDBJ whole genome shotgun (WGS) entry which is preliminary data.</text>
</comment>
<dbReference type="Proteomes" id="UP000276133">
    <property type="component" value="Unassembled WGS sequence"/>
</dbReference>
<keyword evidence="2" id="KW-1185">Reference proteome</keyword>
<accession>A0A3M7PFR6</accession>
<sequence>MIQLCMSHNIEFKKQKQTKNFFQLVSIHIFSNINEILINSAISKCTMQNAHHRNYAFLSG</sequence>
<reference evidence="1 2" key="1">
    <citation type="journal article" date="2018" name="Sci. Rep.">
        <title>Genomic signatures of local adaptation to the degree of environmental predictability in rotifers.</title>
        <authorList>
            <person name="Franch-Gras L."/>
            <person name="Hahn C."/>
            <person name="Garcia-Roger E.M."/>
            <person name="Carmona M.J."/>
            <person name="Serra M."/>
            <person name="Gomez A."/>
        </authorList>
    </citation>
    <scope>NUCLEOTIDE SEQUENCE [LARGE SCALE GENOMIC DNA]</scope>
    <source>
        <strain evidence="1">HYR1</strain>
    </source>
</reference>
<organism evidence="1 2">
    <name type="scientific">Brachionus plicatilis</name>
    <name type="common">Marine rotifer</name>
    <name type="synonym">Brachionus muelleri</name>
    <dbReference type="NCBI Taxonomy" id="10195"/>
    <lineage>
        <taxon>Eukaryota</taxon>
        <taxon>Metazoa</taxon>
        <taxon>Spiralia</taxon>
        <taxon>Gnathifera</taxon>
        <taxon>Rotifera</taxon>
        <taxon>Eurotatoria</taxon>
        <taxon>Monogononta</taxon>
        <taxon>Pseudotrocha</taxon>
        <taxon>Ploima</taxon>
        <taxon>Brachionidae</taxon>
        <taxon>Brachionus</taxon>
    </lineage>
</organism>
<protein>
    <submittedName>
        <fullName evidence="1">Uncharacterized protein</fullName>
    </submittedName>
</protein>